<sequence length="156" mass="15986">MGVRLLALVVLFGLFTLHVVTAHGSSHHQGPTSLSAALGLSTSHGGAHHAAPVHTISDSPPAPDSPPGNPGSITSQPPGALVAPVSMGAPTPITAAEMLMCWLLLSAGLILVIGLLRFRRAAADTAAVSRRMPGPGRAPRAPHGRQRLHQLTVLQV</sequence>
<feature type="compositionally biased region" description="Pro residues" evidence="1">
    <location>
        <begin position="60"/>
        <end position="69"/>
    </location>
</feature>
<keyword evidence="4" id="KW-1185">Reference proteome</keyword>
<comment type="caution">
    <text evidence="3">The sequence shown here is derived from an EMBL/GenBank/DDBJ whole genome shotgun (WGS) entry which is preliminary data.</text>
</comment>
<organism evidence="3 4">
    <name type="scientific">Nakamurella flava</name>
    <dbReference type="NCBI Taxonomy" id="2576308"/>
    <lineage>
        <taxon>Bacteria</taxon>
        <taxon>Bacillati</taxon>
        <taxon>Actinomycetota</taxon>
        <taxon>Actinomycetes</taxon>
        <taxon>Nakamurellales</taxon>
        <taxon>Nakamurellaceae</taxon>
        <taxon>Nakamurella</taxon>
    </lineage>
</organism>
<keyword evidence="2" id="KW-0472">Membrane</keyword>
<evidence type="ECO:0000313" key="3">
    <source>
        <dbReference type="EMBL" id="TKV60879.1"/>
    </source>
</evidence>
<feature type="region of interest" description="Disordered" evidence="1">
    <location>
        <begin position="26"/>
        <end position="79"/>
    </location>
</feature>
<accession>A0A4U6QKR6</accession>
<proteinExistence type="predicted"/>
<dbReference type="RefSeq" id="WP_137448182.1">
    <property type="nucleotide sequence ID" value="NZ_SZZH01000001.1"/>
</dbReference>
<evidence type="ECO:0000256" key="2">
    <source>
        <dbReference type="SAM" id="Phobius"/>
    </source>
</evidence>
<dbReference type="EMBL" id="SZZH01000001">
    <property type="protein sequence ID" value="TKV60879.1"/>
    <property type="molecule type" value="Genomic_DNA"/>
</dbReference>
<evidence type="ECO:0000313" key="4">
    <source>
        <dbReference type="Proteomes" id="UP000306985"/>
    </source>
</evidence>
<name>A0A4U6QKR6_9ACTN</name>
<evidence type="ECO:0000256" key="1">
    <source>
        <dbReference type="SAM" id="MobiDB-lite"/>
    </source>
</evidence>
<feature type="compositionally biased region" description="Low complexity" evidence="1">
    <location>
        <begin position="32"/>
        <end position="45"/>
    </location>
</feature>
<protein>
    <submittedName>
        <fullName evidence="3">Uncharacterized protein</fullName>
    </submittedName>
</protein>
<dbReference type="AlphaFoldDB" id="A0A4U6QKR6"/>
<dbReference type="Proteomes" id="UP000306985">
    <property type="component" value="Unassembled WGS sequence"/>
</dbReference>
<gene>
    <name evidence="3" type="ORF">FDO65_04230</name>
</gene>
<feature type="transmembrane region" description="Helical" evidence="2">
    <location>
        <begin position="93"/>
        <end position="116"/>
    </location>
</feature>
<reference evidence="3 4" key="1">
    <citation type="submission" date="2019-05" db="EMBL/GenBank/DDBJ databases">
        <title>Nakamurella sp. N5BH11, whole genome shotgun sequence.</title>
        <authorList>
            <person name="Tuo L."/>
        </authorList>
    </citation>
    <scope>NUCLEOTIDE SEQUENCE [LARGE SCALE GENOMIC DNA]</scope>
    <source>
        <strain evidence="3 4">N5BH11</strain>
    </source>
</reference>
<keyword evidence="2" id="KW-0812">Transmembrane</keyword>
<keyword evidence="2" id="KW-1133">Transmembrane helix</keyword>